<dbReference type="KEGG" id="kbs:EPA93_44195"/>
<reference evidence="1 2" key="1">
    <citation type="submission" date="2019-01" db="EMBL/GenBank/DDBJ databases">
        <title>Ktedonosporobacter rubrisoli SCAWS-G2.</title>
        <authorList>
            <person name="Huang Y."/>
            <person name="Yan B."/>
        </authorList>
    </citation>
    <scope>NUCLEOTIDE SEQUENCE [LARGE SCALE GENOMIC DNA]</scope>
    <source>
        <strain evidence="1 2">SCAWS-G2</strain>
    </source>
</reference>
<name>A0A4P6K2Y4_KTERU</name>
<dbReference type="OrthoDB" id="156477at2"/>
<dbReference type="Proteomes" id="UP000290365">
    <property type="component" value="Chromosome"/>
</dbReference>
<keyword evidence="2" id="KW-1185">Reference proteome</keyword>
<evidence type="ECO:0000313" key="2">
    <source>
        <dbReference type="Proteomes" id="UP000290365"/>
    </source>
</evidence>
<accession>A0A4P6K2Y4</accession>
<dbReference type="RefSeq" id="WP_129893667.1">
    <property type="nucleotide sequence ID" value="NZ_CP035758.1"/>
</dbReference>
<sequence length="220" mass="25500">MWDYHAVQQDVHSNHGSLRKQIDLIVLKYMLRRLHLTLGLLKPAPTSVAPLLYTLQERHGRKHRIVIYKYSDLLYRSSFQFVGFVSKQRAQVKQSIVDEMENVDQLLLKELAYNPGLLSYSSLELREGHWYNLVIMSDSATKEHVKSSSIHRHAAYELASDYYDWIRLHNGILAEGLDHTEMCLQKTRHYSFSALQTQPVIKQYVHEPCHSAPSTDGVLV</sequence>
<protein>
    <submittedName>
        <fullName evidence="1">Uncharacterized protein</fullName>
    </submittedName>
</protein>
<evidence type="ECO:0000313" key="1">
    <source>
        <dbReference type="EMBL" id="QBD82598.1"/>
    </source>
</evidence>
<dbReference type="EMBL" id="CP035758">
    <property type="protein sequence ID" value="QBD82598.1"/>
    <property type="molecule type" value="Genomic_DNA"/>
</dbReference>
<gene>
    <name evidence="1" type="ORF">EPA93_44195</name>
</gene>
<proteinExistence type="predicted"/>
<dbReference type="AlphaFoldDB" id="A0A4P6K2Y4"/>
<organism evidence="1 2">
    <name type="scientific">Ktedonosporobacter rubrisoli</name>
    <dbReference type="NCBI Taxonomy" id="2509675"/>
    <lineage>
        <taxon>Bacteria</taxon>
        <taxon>Bacillati</taxon>
        <taxon>Chloroflexota</taxon>
        <taxon>Ktedonobacteria</taxon>
        <taxon>Ktedonobacterales</taxon>
        <taxon>Ktedonosporobacteraceae</taxon>
        <taxon>Ktedonosporobacter</taxon>
    </lineage>
</organism>